<dbReference type="Pfam" id="PF00172">
    <property type="entry name" value="Zn_clus"/>
    <property type="match status" value="1"/>
</dbReference>
<keyword evidence="6" id="KW-1185">Reference proteome</keyword>
<dbReference type="Gene3D" id="4.10.240.10">
    <property type="entry name" value="Zn(2)-C6 fungal-type DNA-binding domain"/>
    <property type="match status" value="1"/>
</dbReference>
<dbReference type="PROSITE" id="PS50048">
    <property type="entry name" value="ZN2_CY6_FUNGAL_2"/>
    <property type="match status" value="1"/>
</dbReference>
<dbReference type="SUPFAM" id="SSF57701">
    <property type="entry name" value="Zn2/Cys6 DNA-binding domain"/>
    <property type="match status" value="1"/>
</dbReference>
<dbReference type="GO" id="GO:0005634">
    <property type="term" value="C:nucleus"/>
    <property type="evidence" value="ECO:0007669"/>
    <property type="project" value="UniProtKB-SubCell"/>
</dbReference>
<dbReference type="SMART" id="SM00066">
    <property type="entry name" value="GAL4"/>
    <property type="match status" value="1"/>
</dbReference>
<evidence type="ECO:0000256" key="1">
    <source>
        <dbReference type="ARBA" id="ARBA00004123"/>
    </source>
</evidence>
<proteinExistence type="predicted"/>
<dbReference type="Pfam" id="PF04082">
    <property type="entry name" value="Fungal_trans"/>
    <property type="match status" value="1"/>
</dbReference>
<keyword evidence="2" id="KW-0479">Metal-binding</keyword>
<dbReference type="EMBL" id="ML977352">
    <property type="protein sequence ID" value="KAF2107677.1"/>
    <property type="molecule type" value="Genomic_DNA"/>
</dbReference>
<dbReference type="InterPro" id="IPR036864">
    <property type="entry name" value="Zn2-C6_fun-type_DNA-bd_sf"/>
</dbReference>
<dbReference type="GO" id="GO:0008270">
    <property type="term" value="F:zinc ion binding"/>
    <property type="evidence" value="ECO:0007669"/>
    <property type="project" value="InterPro"/>
</dbReference>
<comment type="subcellular location">
    <subcellularLocation>
        <location evidence="1">Nucleus</location>
    </subcellularLocation>
</comment>
<dbReference type="Proteomes" id="UP000799770">
    <property type="component" value="Unassembled WGS sequence"/>
</dbReference>
<dbReference type="OrthoDB" id="4898680at2759"/>
<name>A0A6A5YMW5_9PLEO</name>
<evidence type="ECO:0000259" key="4">
    <source>
        <dbReference type="PROSITE" id="PS50048"/>
    </source>
</evidence>
<evidence type="ECO:0000256" key="3">
    <source>
        <dbReference type="ARBA" id="ARBA00023242"/>
    </source>
</evidence>
<dbReference type="InterPro" id="IPR001138">
    <property type="entry name" value="Zn2Cys6_DnaBD"/>
</dbReference>
<evidence type="ECO:0000256" key="2">
    <source>
        <dbReference type="ARBA" id="ARBA00022723"/>
    </source>
</evidence>
<dbReference type="CDD" id="cd12148">
    <property type="entry name" value="fungal_TF_MHR"/>
    <property type="match status" value="1"/>
</dbReference>
<organism evidence="5 6">
    <name type="scientific">Lophiotrema nucula</name>
    <dbReference type="NCBI Taxonomy" id="690887"/>
    <lineage>
        <taxon>Eukaryota</taxon>
        <taxon>Fungi</taxon>
        <taxon>Dikarya</taxon>
        <taxon>Ascomycota</taxon>
        <taxon>Pezizomycotina</taxon>
        <taxon>Dothideomycetes</taxon>
        <taxon>Pleosporomycetidae</taxon>
        <taxon>Pleosporales</taxon>
        <taxon>Lophiotremataceae</taxon>
        <taxon>Lophiotrema</taxon>
    </lineage>
</organism>
<dbReference type="AlphaFoldDB" id="A0A6A5YMW5"/>
<dbReference type="InterPro" id="IPR050613">
    <property type="entry name" value="Sec_Metabolite_Reg"/>
</dbReference>
<keyword evidence="3" id="KW-0539">Nucleus</keyword>
<dbReference type="GO" id="GO:0006351">
    <property type="term" value="P:DNA-templated transcription"/>
    <property type="evidence" value="ECO:0007669"/>
    <property type="project" value="InterPro"/>
</dbReference>
<sequence length="740" mass="83301">MSRFPARLRMSNQSRRLNTSYRRNGKLQSCEPCRKGKLKCDHMMPTCGRCARRNKPDQCVYHPAPLTKGARIPTPQSSDIDSAASVTASQETNAVSLSTLGFPPFQDEPPRLQAQRASSLPAQALPTNDGYAAIDEPRRPLPDNQLRGDSVSFPQASSFISHTAILSENETRLGILPSANPRTGSDIPQAHIDKGAIILSLLIDLPLYEKYIDRWFQLSRGIIIIEPIMNIWTRGLWSTWHTILDTQKADGLRQMSVKIWDNTMNPLESLLNRHTTPREFSANTTGENLRWEVVGIVFTMVALLAGSLQDGDPIFCSHDDPPINRNALVLKAHNAGEACLNFCKDFDVINDIYLWLLYEHTVVSNSLHAKGSYSNWQRTGYLAHALVAFGLHQEIRVDDHTPFFIAEFRKRIFICCYESDKFTSSFVGRPPSLTRQYCRIQLPLDLNDAQIMSDGLDLDNALTHLDAEGWNSRGAVQRCTFARVFASNALITEDILEVSLGLHSSEEILRRATDIEARATQLWDNFPTFLRLDSSHPWDIRRAPVEMLFLAYMHLADLGHHFLLQRTLIKKVGADATRLLAISRDILSFILVLINNRDSLRDFQIDFTQLLTMYGIPAASIIGVELLHQEQDPSSTSAMQSPLPRSDTIQDLSVFVACLGSIRPDSGGYPVCVRGKKFLKRVLDTILAPQQSTAIRSNSSAEGLGDTTWTTPLFQSGNDEDFMRWLESMEWEQESWVNFN</sequence>
<accession>A0A6A5YMW5</accession>
<reference evidence="5" key="1">
    <citation type="journal article" date="2020" name="Stud. Mycol.">
        <title>101 Dothideomycetes genomes: a test case for predicting lifestyles and emergence of pathogens.</title>
        <authorList>
            <person name="Haridas S."/>
            <person name="Albert R."/>
            <person name="Binder M."/>
            <person name="Bloem J."/>
            <person name="Labutti K."/>
            <person name="Salamov A."/>
            <person name="Andreopoulos B."/>
            <person name="Baker S."/>
            <person name="Barry K."/>
            <person name="Bills G."/>
            <person name="Bluhm B."/>
            <person name="Cannon C."/>
            <person name="Castanera R."/>
            <person name="Culley D."/>
            <person name="Daum C."/>
            <person name="Ezra D."/>
            <person name="Gonzalez J."/>
            <person name="Henrissat B."/>
            <person name="Kuo A."/>
            <person name="Liang C."/>
            <person name="Lipzen A."/>
            <person name="Lutzoni F."/>
            <person name="Magnuson J."/>
            <person name="Mondo S."/>
            <person name="Nolan M."/>
            <person name="Ohm R."/>
            <person name="Pangilinan J."/>
            <person name="Park H.-J."/>
            <person name="Ramirez L."/>
            <person name="Alfaro M."/>
            <person name="Sun H."/>
            <person name="Tritt A."/>
            <person name="Yoshinaga Y."/>
            <person name="Zwiers L.-H."/>
            <person name="Turgeon B."/>
            <person name="Goodwin S."/>
            <person name="Spatafora J."/>
            <person name="Crous P."/>
            <person name="Grigoriev I."/>
        </authorList>
    </citation>
    <scope>NUCLEOTIDE SEQUENCE</scope>
    <source>
        <strain evidence="5">CBS 627.86</strain>
    </source>
</reference>
<gene>
    <name evidence="5" type="ORF">BDV96DRAFT_293460</name>
</gene>
<dbReference type="PANTHER" id="PTHR31001">
    <property type="entry name" value="UNCHARACTERIZED TRANSCRIPTIONAL REGULATORY PROTEIN"/>
    <property type="match status" value="1"/>
</dbReference>
<protein>
    <recommendedName>
        <fullName evidence="4">Zn(2)-C6 fungal-type domain-containing protein</fullName>
    </recommendedName>
</protein>
<dbReference type="GO" id="GO:0000981">
    <property type="term" value="F:DNA-binding transcription factor activity, RNA polymerase II-specific"/>
    <property type="evidence" value="ECO:0007669"/>
    <property type="project" value="InterPro"/>
</dbReference>
<dbReference type="CDD" id="cd00067">
    <property type="entry name" value="GAL4"/>
    <property type="match status" value="1"/>
</dbReference>
<feature type="domain" description="Zn(2)-C6 fungal-type" evidence="4">
    <location>
        <begin position="29"/>
        <end position="61"/>
    </location>
</feature>
<dbReference type="SMART" id="SM00906">
    <property type="entry name" value="Fungal_trans"/>
    <property type="match status" value="1"/>
</dbReference>
<dbReference type="GO" id="GO:0003677">
    <property type="term" value="F:DNA binding"/>
    <property type="evidence" value="ECO:0007669"/>
    <property type="project" value="InterPro"/>
</dbReference>
<dbReference type="PROSITE" id="PS00463">
    <property type="entry name" value="ZN2_CY6_FUNGAL_1"/>
    <property type="match status" value="1"/>
</dbReference>
<dbReference type="PANTHER" id="PTHR31001:SF40">
    <property type="entry name" value="ZN(II)2CYS6 TRANSCRIPTION FACTOR (EUROFUNG)"/>
    <property type="match status" value="1"/>
</dbReference>
<dbReference type="InterPro" id="IPR007219">
    <property type="entry name" value="XnlR_reg_dom"/>
</dbReference>
<evidence type="ECO:0000313" key="6">
    <source>
        <dbReference type="Proteomes" id="UP000799770"/>
    </source>
</evidence>
<evidence type="ECO:0000313" key="5">
    <source>
        <dbReference type="EMBL" id="KAF2107677.1"/>
    </source>
</evidence>